<dbReference type="InterPro" id="IPR007727">
    <property type="entry name" value="Spo12"/>
</dbReference>
<organism evidence="2 3">
    <name type="scientific">Dispira parvispora</name>
    <dbReference type="NCBI Taxonomy" id="1520584"/>
    <lineage>
        <taxon>Eukaryota</taxon>
        <taxon>Fungi</taxon>
        <taxon>Fungi incertae sedis</taxon>
        <taxon>Zoopagomycota</taxon>
        <taxon>Kickxellomycotina</taxon>
        <taxon>Dimargaritomycetes</taxon>
        <taxon>Dimargaritales</taxon>
        <taxon>Dimargaritaceae</taxon>
        <taxon>Dispira</taxon>
    </lineage>
</organism>
<evidence type="ECO:0000313" key="3">
    <source>
        <dbReference type="Proteomes" id="UP001150925"/>
    </source>
</evidence>
<feature type="region of interest" description="Disordered" evidence="1">
    <location>
        <begin position="1"/>
        <end position="26"/>
    </location>
</feature>
<dbReference type="OrthoDB" id="5578329at2759"/>
<accession>A0A9W8E8A3</accession>
<keyword evidence="3" id="KW-1185">Reference proteome</keyword>
<proteinExistence type="predicted"/>
<name>A0A9W8E8A3_9FUNG</name>
<reference evidence="2" key="1">
    <citation type="submission" date="2022-07" db="EMBL/GenBank/DDBJ databases">
        <title>Phylogenomic reconstructions and comparative analyses of Kickxellomycotina fungi.</title>
        <authorList>
            <person name="Reynolds N.K."/>
            <person name="Stajich J.E."/>
            <person name="Barry K."/>
            <person name="Grigoriev I.V."/>
            <person name="Crous P."/>
            <person name="Smith M.E."/>
        </authorList>
    </citation>
    <scope>NUCLEOTIDE SEQUENCE</scope>
    <source>
        <strain evidence="2">RSA 1196</strain>
    </source>
</reference>
<feature type="compositionally biased region" description="Low complexity" evidence="1">
    <location>
        <begin position="73"/>
        <end position="88"/>
    </location>
</feature>
<feature type="compositionally biased region" description="Polar residues" evidence="1">
    <location>
        <begin position="7"/>
        <end position="18"/>
    </location>
</feature>
<evidence type="ECO:0000256" key="1">
    <source>
        <dbReference type="SAM" id="MobiDB-lite"/>
    </source>
</evidence>
<comment type="caution">
    <text evidence="2">The sequence shown here is derived from an EMBL/GenBank/DDBJ whole genome shotgun (WGS) entry which is preliminary data.</text>
</comment>
<evidence type="ECO:0000313" key="2">
    <source>
        <dbReference type="EMBL" id="KAJ1968280.1"/>
    </source>
</evidence>
<feature type="region of interest" description="Disordered" evidence="1">
    <location>
        <begin position="73"/>
        <end position="94"/>
    </location>
</feature>
<gene>
    <name evidence="2" type="ORF">IWQ62_001336</name>
</gene>
<dbReference type="AlphaFoldDB" id="A0A9W8E8A3"/>
<dbReference type="Pfam" id="PF05032">
    <property type="entry name" value="Spo12"/>
    <property type="match status" value="1"/>
</dbReference>
<dbReference type="EMBL" id="JANBPY010000205">
    <property type="protein sequence ID" value="KAJ1968280.1"/>
    <property type="molecule type" value="Genomic_DNA"/>
</dbReference>
<dbReference type="Proteomes" id="UP001150925">
    <property type="component" value="Unassembled WGS sequence"/>
</dbReference>
<sequence length="94" mass="10203">MPVTQALPVTTTPSSPFSEHNKTDMPASLPFVKSRLNLSSPTDKMLSPCTKKLEKLHARSRVFKPKSLTNILAKASSQKMKKSSSANSGPTSLF</sequence>
<protein>
    <submittedName>
        <fullName evidence="2">Uncharacterized protein</fullName>
    </submittedName>
</protein>